<accession>A0A4C1UU73</accession>
<dbReference type="Proteomes" id="UP000299102">
    <property type="component" value="Unassembled WGS sequence"/>
</dbReference>
<feature type="region of interest" description="Disordered" evidence="1">
    <location>
        <begin position="1"/>
        <end position="36"/>
    </location>
</feature>
<evidence type="ECO:0000313" key="3">
    <source>
        <dbReference type="Proteomes" id="UP000299102"/>
    </source>
</evidence>
<name>A0A4C1UU73_EUMVA</name>
<comment type="caution">
    <text evidence="2">The sequence shown here is derived from an EMBL/GenBank/DDBJ whole genome shotgun (WGS) entry which is preliminary data.</text>
</comment>
<dbReference type="EMBL" id="BGZK01000227">
    <property type="protein sequence ID" value="GBP29985.1"/>
    <property type="molecule type" value="Genomic_DNA"/>
</dbReference>
<organism evidence="2 3">
    <name type="scientific">Eumeta variegata</name>
    <name type="common">Bagworm moth</name>
    <name type="synonym">Eumeta japonica</name>
    <dbReference type="NCBI Taxonomy" id="151549"/>
    <lineage>
        <taxon>Eukaryota</taxon>
        <taxon>Metazoa</taxon>
        <taxon>Ecdysozoa</taxon>
        <taxon>Arthropoda</taxon>
        <taxon>Hexapoda</taxon>
        <taxon>Insecta</taxon>
        <taxon>Pterygota</taxon>
        <taxon>Neoptera</taxon>
        <taxon>Endopterygota</taxon>
        <taxon>Lepidoptera</taxon>
        <taxon>Glossata</taxon>
        <taxon>Ditrysia</taxon>
        <taxon>Tineoidea</taxon>
        <taxon>Psychidae</taxon>
        <taxon>Oiketicinae</taxon>
        <taxon>Eumeta</taxon>
    </lineage>
</organism>
<gene>
    <name evidence="2" type="ORF">EVAR_22885_1</name>
</gene>
<keyword evidence="3" id="KW-1185">Reference proteome</keyword>
<reference evidence="2 3" key="1">
    <citation type="journal article" date="2019" name="Commun. Biol.">
        <title>The bagworm genome reveals a unique fibroin gene that provides high tensile strength.</title>
        <authorList>
            <person name="Kono N."/>
            <person name="Nakamura H."/>
            <person name="Ohtoshi R."/>
            <person name="Tomita M."/>
            <person name="Numata K."/>
            <person name="Arakawa K."/>
        </authorList>
    </citation>
    <scope>NUCLEOTIDE SEQUENCE [LARGE SCALE GENOMIC DNA]</scope>
</reference>
<sequence length="160" mass="17689">MFAFFRGGLSHGQPVSCTSAGGPPARPRPAPTAPCRPPFGASIQHSKVHLVKTCQDAAEPRDGTLAHNQCTIAVITFATFTVRFVNSLRIVIAGNRNTIYIYISRFPVGHNALVRAKTPTAVLKYYIRFDKIALVRPRRGRSARPAPAKDRRKLERERTP</sequence>
<dbReference type="AlphaFoldDB" id="A0A4C1UU73"/>
<proteinExistence type="predicted"/>
<evidence type="ECO:0000256" key="1">
    <source>
        <dbReference type="SAM" id="MobiDB-lite"/>
    </source>
</evidence>
<evidence type="ECO:0000313" key="2">
    <source>
        <dbReference type="EMBL" id="GBP29985.1"/>
    </source>
</evidence>
<protein>
    <submittedName>
        <fullName evidence="2">Uncharacterized protein</fullName>
    </submittedName>
</protein>
<feature type="region of interest" description="Disordered" evidence="1">
    <location>
        <begin position="138"/>
        <end position="160"/>
    </location>
</feature>
<feature type="compositionally biased region" description="Basic and acidic residues" evidence="1">
    <location>
        <begin position="147"/>
        <end position="160"/>
    </location>
</feature>
<feature type="compositionally biased region" description="Pro residues" evidence="1">
    <location>
        <begin position="24"/>
        <end position="36"/>
    </location>
</feature>